<keyword evidence="1 4" id="KW-0238">DNA-binding</keyword>
<dbReference type="GO" id="GO:0003677">
    <property type="term" value="F:DNA binding"/>
    <property type="evidence" value="ECO:0007669"/>
    <property type="project" value="UniProtKB-KW"/>
</dbReference>
<accession>A0A7X4YV49</accession>
<proteinExistence type="predicted"/>
<reference evidence="4 5" key="1">
    <citation type="submission" date="2020-01" db="EMBL/GenBank/DDBJ databases">
        <title>Paenibacillus soybeanensis sp. nov. isolated from the nodules of soybean (Glycine max(L.) Merr).</title>
        <authorList>
            <person name="Wang H."/>
        </authorList>
    </citation>
    <scope>NUCLEOTIDE SEQUENCE [LARGE SCALE GENOMIC DNA]</scope>
    <source>
        <strain evidence="4 5">DSM 23054</strain>
    </source>
</reference>
<dbReference type="GO" id="GO:0003700">
    <property type="term" value="F:DNA-binding transcription factor activity"/>
    <property type="evidence" value="ECO:0007669"/>
    <property type="project" value="InterPro"/>
</dbReference>
<organism evidence="4 5">
    <name type="scientific">Paenibacillus sacheonensis</name>
    <dbReference type="NCBI Taxonomy" id="742054"/>
    <lineage>
        <taxon>Bacteria</taxon>
        <taxon>Bacillati</taxon>
        <taxon>Bacillota</taxon>
        <taxon>Bacilli</taxon>
        <taxon>Bacillales</taxon>
        <taxon>Paenibacillaceae</taxon>
        <taxon>Paenibacillus</taxon>
    </lineage>
</organism>
<dbReference type="Proteomes" id="UP000558113">
    <property type="component" value="Unassembled WGS sequence"/>
</dbReference>
<feature type="region of interest" description="Disordered" evidence="2">
    <location>
        <begin position="166"/>
        <end position="188"/>
    </location>
</feature>
<dbReference type="PROSITE" id="PS50995">
    <property type="entry name" value="HTH_MARR_2"/>
    <property type="match status" value="1"/>
</dbReference>
<name>A0A7X4YV49_9BACL</name>
<dbReference type="EMBL" id="JAAAMU010000026">
    <property type="protein sequence ID" value="NBC73090.1"/>
    <property type="molecule type" value="Genomic_DNA"/>
</dbReference>
<protein>
    <submittedName>
        <fullName evidence="4">Winged helix DNA-binding protein</fullName>
    </submittedName>
</protein>
<gene>
    <name evidence="4" type="ORF">GT003_29365</name>
</gene>
<evidence type="ECO:0000313" key="4">
    <source>
        <dbReference type="EMBL" id="NBC73090.1"/>
    </source>
</evidence>
<sequence length="188" mass="20702">MKLLFVKEQHAMQDEHNHPPPAAHELMRALRNLRQLPWNGRNPIENCTPSETMTLFSIRRATEGNSTGVKASELSSMLNVASPTITQSVNLLVAKGLLQRNADPHDRRAVRITLTEEGERLTGLAHAAMQERMTALVSHLGSDRVHLLVELLNDVAAFYQDGEGGSKSGDETLFKPGCNAPTHNPKGR</sequence>
<evidence type="ECO:0000256" key="1">
    <source>
        <dbReference type="ARBA" id="ARBA00023125"/>
    </source>
</evidence>
<evidence type="ECO:0000313" key="5">
    <source>
        <dbReference type="Proteomes" id="UP000558113"/>
    </source>
</evidence>
<feature type="domain" description="HTH marR-type" evidence="3">
    <location>
        <begin position="19"/>
        <end position="157"/>
    </location>
</feature>
<dbReference type="PANTHER" id="PTHR33164">
    <property type="entry name" value="TRANSCRIPTIONAL REGULATOR, MARR FAMILY"/>
    <property type="match status" value="1"/>
</dbReference>
<dbReference type="SUPFAM" id="SSF46785">
    <property type="entry name" value="Winged helix' DNA-binding domain"/>
    <property type="match status" value="1"/>
</dbReference>
<keyword evidence="5" id="KW-1185">Reference proteome</keyword>
<dbReference type="InterPro" id="IPR036390">
    <property type="entry name" value="WH_DNA-bd_sf"/>
</dbReference>
<dbReference type="Gene3D" id="1.10.10.10">
    <property type="entry name" value="Winged helix-like DNA-binding domain superfamily/Winged helix DNA-binding domain"/>
    <property type="match status" value="1"/>
</dbReference>
<dbReference type="InterPro" id="IPR000835">
    <property type="entry name" value="HTH_MarR-typ"/>
</dbReference>
<dbReference type="PANTHER" id="PTHR33164:SF43">
    <property type="entry name" value="HTH-TYPE TRANSCRIPTIONAL REPRESSOR YETL"/>
    <property type="match status" value="1"/>
</dbReference>
<dbReference type="OrthoDB" id="163346at2"/>
<dbReference type="InterPro" id="IPR036388">
    <property type="entry name" value="WH-like_DNA-bd_sf"/>
</dbReference>
<dbReference type="PRINTS" id="PR00598">
    <property type="entry name" value="HTHMARR"/>
</dbReference>
<evidence type="ECO:0000259" key="3">
    <source>
        <dbReference type="PROSITE" id="PS50995"/>
    </source>
</evidence>
<dbReference type="SMART" id="SM00347">
    <property type="entry name" value="HTH_MARR"/>
    <property type="match status" value="1"/>
</dbReference>
<dbReference type="InterPro" id="IPR039422">
    <property type="entry name" value="MarR/SlyA-like"/>
</dbReference>
<dbReference type="GO" id="GO:0006950">
    <property type="term" value="P:response to stress"/>
    <property type="evidence" value="ECO:0007669"/>
    <property type="project" value="TreeGrafter"/>
</dbReference>
<dbReference type="AlphaFoldDB" id="A0A7X4YV49"/>
<comment type="caution">
    <text evidence="4">The sequence shown here is derived from an EMBL/GenBank/DDBJ whole genome shotgun (WGS) entry which is preliminary data.</text>
</comment>
<evidence type="ECO:0000256" key="2">
    <source>
        <dbReference type="SAM" id="MobiDB-lite"/>
    </source>
</evidence>
<dbReference type="Pfam" id="PF12802">
    <property type="entry name" value="MarR_2"/>
    <property type="match status" value="1"/>
</dbReference>